<evidence type="ECO:0000313" key="2">
    <source>
        <dbReference type="EMBL" id="SOY64334.1"/>
    </source>
</evidence>
<comment type="caution">
    <text evidence="2">The sequence shown here is derived from an EMBL/GenBank/DDBJ whole genome shotgun (WGS) entry which is preliminary data.</text>
</comment>
<dbReference type="Pfam" id="PF00903">
    <property type="entry name" value="Glyoxalase"/>
    <property type="match status" value="1"/>
</dbReference>
<accession>A0A375C861</accession>
<dbReference type="EMBL" id="OFSP01000037">
    <property type="protein sequence ID" value="SOY64334.1"/>
    <property type="molecule type" value="Genomic_DNA"/>
</dbReference>
<dbReference type="Proteomes" id="UP000256297">
    <property type="component" value="Chromosome CBM2589_a"/>
</dbReference>
<protein>
    <recommendedName>
        <fullName evidence="1">VOC domain-containing protein</fullName>
    </recommendedName>
</protein>
<dbReference type="PROSITE" id="PS51819">
    <property type="entry name" value="VOC"/>
    <property type="match status" value="1"/>
</dbReference>
<name>A0A375C861_9BURK</name>
<dbReference type="SUPFAM" id="SSF54593">
    <property type="entry name" value="Glyoxalase/Bleomycin resistance protein/Dihydroxybiphenyl dioxygenase"/>
    <property type="match status" value="1"/>
</dbReference>
<reference evidence="2" key="1">
    <citation type="submission" date="2018-01" db="EMBL/GenBank/DDBJ databases">
        <authorList>
            <person name="Clerissi C."/>
        </authorList>
    </citation>
    <scope>NUCLEOTIDE SEQUENCE</scope>
    <source>
        <strain evidence="2">Cupriavidus taiwanensis STM 3521</strain>
    </source>
</reference>
<dbReference type="RefSeq" id="WP_240990283.1">
    <property type="nucleotide sequence ID" value="NZ_LT976857.1"/>
</dbReference>
<dbReference type="PANTHER" id="PTHR36113:SF3">
    <property type="entry name" value="SLL5075 PROTEIN"/>
    <property type="match status" value="1"/>
</dbReference>
<feature type="domain" description="VOC" evidence="1">
    <location>
        <begin position="26"/>
        <end position="144"/>
    </location>
</feature>
<dbReference type="InterPro" id="IPR004360">
    <property type="entry name" value="Glyas_Fos-R_dOase_dom"/>
</dbReference>
<dbReference type="CDD" id="cd06587">
    <property type="entry name" value="VOC"/>
    <property type="match status" value="1"/>
</dbReference>
<sequence>MTYLREMVPDAHADPRTETSIIKPYAMSHGTLECRDLAASRKFYEEFLGLEVVQHSPVSMALRCGFKFHIVCVEVGDEVHSMSFLTHWGIDVRSREEVDAAYRAAQQNREAYGLQKTTEPVEQHGVYSFYLQDRDNNWWEVQYYAGGFQHEDMFDFGDRYASSLTPVTPAA</sequence>
<dbReference type="AlphaFoldDB" id="A0A375C861"/>
<dbReference type="InterPro" id="IPR029068">
    <property type="entry name" value="Glyas_Bleomycin-R_OHBP_Dase"/>
</dbReference>
<evidence type="ECO:0000259" key="1">
    <source>
        <dbReference type="PROSITE" id="PS51819"/>
    </source>
</evidence>
<dbReference type="Gene3D" id="3.10.180.10">
    <property type="entry name" value="2,3-Dihydroxybiphenyl 1,2-Dioxygenase, domain 1"/>
    <property type="match status" value="1"/>
</dbReference>
<proteinExistence type="predicted"/>
<dbReference type="InterPro" id="IPR051332">
    <property type="entry name" value="Fosfomycin_Res_Enzymes"/>
</dbReference>
<dbReference type="InterPro" id="IPR037523">
    <property type="entry name" value="VOC_core"/>
</dbReference>
<dbReference type="PANTHER" id="PTHR36113">
    <property type="entry name" value="LYASE, PUTATIVE-RELATED-RELATED"/>
    <property type="match status" value="1"/>
</dbReference>
<gene>
    <name evidence="2" type="ORF">CBM2589_A70438</name>
</gene>
<organism evidence="2">
    <name type="scientific">Cupriavidus taiwanensis</name>
    <dbReference type="NCBI Taxonomy" id="164546"/>
    <lineage>
        <taxon>Bacteria</taxon>
        <taxon>Pseudomonadati</taxon>
        <taxon>Pseudomonadota</taxon>
        <taxon>Betaproteobacteria</taxon>
        <taxon>Burkholderiales</taxon>
        <taxon>Burkholderiaceae</taxon>
        <taxon>Cupriavidus</taxon>
    </lineage>
</organism>